<dbReference type="RefSeq" id="XP_012496734.1">
    <property type="nucleotide sequence ID" value="XM_012641280.1"/>
</dbReference>
<dbReference type="FunFam" id="2.60.40.10:FF:000459">
    <property type="entry name" value="Intercellular adhesion molecule 1"/>
    <property type="match status" value="1"/>
</dbReference>
<dbReference type="FunFam" id="2.60.40.10:FF:000648">
    <property type="entry name" value="Intercellular adhesion molecule 1"/>
    <property type="match status" value="1"/>
</dbReference>
<keyword evidence="21" id="KW-1185">Reference proteome</keyword>
<dbReference type="Pfam" id="PF13927">
    <property type="entry name" value="Ig_3"/>
    <property type="match status" value="1"/>
</dbReference>
<evidence type="ECO:0000256" key="8">
    <source>
        <dbReference type="ARBA" id="ARBA00022989"/>
    </source>
</evidence>
<feature type="signal peptide" evidence="18">
    <location>
        <begin position="1"/>
        <end position="30"/>
    </location>
</feature>
<dbReference type="PRINTS" id="PR01472">
    <property type="entry name" value="ICAMVCAM1"/>
</dbReference>
<dbReference type="FunFam" id="2.60.40.10:FF:000338">
    <property type="entry name" value="intercellular adhesion molecule 5"/>
    <property type="match status" value="1"/>
</dbReference>
<dbReference type="CDD" id="cd05755">
    <property type="entry name" value="IgC2_2_ICAM-1_like"/>
    <property type="match status" value="1"/>
</dbReference>
<evidence type="ECO:0000256" key="2">
    <source>
        <dbReference type="ARBA" id="ARBA00005925"/>
    </source>
</evidence>
<dbReference type="CTD" id="7087"/>
<dbReference type="KEGG" id="pcoq:105807811"/>
<evidence type="ECO:0000256" key="17">
    <source>
        <dbReference type="SAM" id="Phobius"/>
    </source>
</evidence>
<comment type="subcellular location">
    <subcellularLocation>
        <location evidence="1">Membrane</location>
        <topology evidence="1">Single-pass type I membrane protein</topology>
    </subcellularLocation>
</comment>
<dbReference type="InterPro" id="IPR013783">
    <property type="entry name" value="Ig-like_fold"/>
</dbReference>
<evidence type="ECO:0000256" key="16">
    <source>
        <dbReference type="SAM" id="MobiDB-lite"/>
    </source>
</evidence>
<evidence type="ECO:0000256" key="4">
    <source>
        <dbReference type="ARBA" id="ARBA00022692"/>
    </source>
</evidence>
<dbReference type="GO" id="GO:0098609">
    <property type="term" value="P:cell-cell adhesion"/>
    <property type="evidence" value="ECO:0007669"/>
    <property type="project" value="InterPro"/>
</dbReference>
<dbReference type="InterPro" id="IPR036179">
    <property type="entry name" value="Ig-like_dom_sf"/>
</dbReference>
<feature type="domain" description="Ig-like" evidence="19">
    <location>
        <begin position="666"/>
        <end position="739"/>
    </location>
</feature>
<accession>A0A2K6GYA3</accession>
<keyword evidence="5 18" id="KW-0732">Signal</keyword>
<dbReference type="PANTHER" id="PTHR13771">
    <property type="entry name" value="INTERCELLULAR ADHESION MOLECULE"/>
    <property type="match status" value="1"/>
</dbReference>
<dbReference type="OMA" id="GCPSNWT"/>
<keyword evidence="8 17" id="KW-1133">Transmembrane helix</keyword>
<dbReference type="InterPro" id="IPR003988">
    <property type="entry name" value="ICAM"/>
</dbReference>
<dbReference type="InterPro" id="IPR013768">
    <property type="entry name" value="ICAM_N"/>
</dbReference>
<dbReference type="InterPro" id="IPR007110">
    <property type="entry name" value="Ig-like_dom"/>
</dbReference>
<keyword evidence="10" id="KW-1015">Disulfide bond</keyword>
<dbReference type="PROSITE" id="PS50835">
    <property type="entry name" value="IG_LIKE"/>
    <property type="match status" value="3"/>
</dbReference>
<gene>
    <name evidence="20" type="primary">ICAM5</name>
</gene>
<sequence>MPGPSPGLRRALLGLWAALGLGFLGLSAVAQEPFWADLQPRVALVERGGSLWLNCSTNCPRPERGGLETSLRRNGTQRGLRWLARQLVDIREPETQPVCFFRCARRTLQARGLIRTFQRPDRVELVPLPPWQPVGENFTLSCRVPGAGPRGSLTLTLLRGTQELIRRSFAGEPPRARGAVLTATVLARREDHGANFSCRAELDLRPHGLGLFENSSAPRELRTFSLSPDSPRLAAPRLLEVGSEKPVTCALDGLFPASEARVYLALGDQRLSPDVILEGDALMATATATASAEQEGAKQLVCSVTLGGESRETRENLTIYSFPEPLLTLSEPSVPEGKTVTVTCAAGAQALVTLEGIPAEVPGQPAQLQLNATADDDRRGFFCAATLEVDGETLSKNRSAELRVLYAPRLDDSDCPRSWTWPEGPEQTLRCEARGNPAPSVHCARRDGGAVLALGLLGPVTRALAGIYRCTAANVQGQAVKDVMLTVEYAPALDSVGCPERITWLEGTEASLICVAHGVPPPNVSCVRSGEPGAVMEGLLLVAREHAGTYRCEATNARGSAAKNVAVTVEYGPSFEELSCPSNWTWVEGSGRLFSCEVDGKPEPSVECVGSGGASEGVLLPLAPPDPSPRTPGTPSDLAPGIYVCNATNRHGSMVKTVVVSAESPPQMDESTCPSRQTWLEGAEAAALACAARGRPSPGVRCSREGVPWPERQRVSREDAGTYSCVATNTHGTDSRMVTVGVEYRPVVAELAASPPGGVRPGGNFTLTCRAEAWPPAQISWRAPPGALNIGLSSNNSTLSVAGAMGSHGGEYECAATNAHGRHARRITVRVAGPWLWVAVGGAAGGAALLAAGAGLAFYVQSTACKKGEYNVQEAESSGEAVCLNGAGGGASGNTGAEGGPEAGDTAESPAGGEVFAIQLTST</sequence>
<dbReference type="FunFam" id="2.60.40.10:FF:000950">
    <property type="entry name" value="Intercellular adhesion molecule 5"/>
    <property type="match status" value="1"/>
</dbReference>
<dbReference type="GO" id="GO:0005178">
    <property type="term" value="F:integrin binding"/>
    <property type="evidence" value="ECO:0007669"/>
    <property type="project" value="InterPro"/>
</dbReference>
<evidence type="ECO:0000313" key="20">
    <source>
        <dbReference type="Ensembl" id="ENSPCOP00000031203.1"/>
    </source>
</evidence>
<feature type="chain" id="PRO_5014399411" description="Intercellular adhesion molecule 5" evidence="18">
    <location>
        <begin position="31"/>
        <end position="923"/>
    </location>
</feature>
<keyword evidence="3" id="KW-0597">Phosphoprotein</keyword>
<dbReference type="InterPro" id="IPR048679">
    <property type="entry name" value="ICAM1_3_5_D2"/>
</dbReference>
<name>A0A2K6GYA3_PROCO</name>
<evidence type="ECO:0000256" key="3">
    <source>
        <dbReference type="ARBA" id="ARBA00022553"/>
    </source>
</evidence>
<dbReference type="GO" id="GO:0006909">
    <property type="term" value="P:phagocytosis"/>
    <property type="evidence" value="ECO:0007669"/>
    <property type="project" value="Ensembl"/>
</dbReference>
<dbReference type="InterPro" id="IPR003987">
    <property type="entry name" value="ICAM_VCAM_N"/>
</dbReference>
<dbReference type="InterPro" id="IPR003599">
    <property type="entry name" value="Ig_sub"/>
</dbReference>
<dbReference type="GO" id="GO:0098794">
    <property type="term" value="C:postsynapse"/>
    <property type="evidence" value="ECO:0007669"/>
    <property type="project" value="Ensembl"/>
</dbReference>
<keyword evidence="11" id="KW-0325">Glycoprotein</keyword>
<dbReference type="PRINTS" id="PR01473">
    <property type="entry name" value="ICAM"/>
</dbReference>
<evidence type="ECO:0000256" key="10">
    <source>
        <dbReference type="ARBA" id="ARBA00023157"/>
    </source>
</evidence>
<dbReference type="GO" id="GO:0098978">
    <property type="term" value="C:glutamatergic synapse"/>
    <property type="evidence" value="ECO:0007669"/>
    <property type="project" value="Ensembl"/>
</dbReference>
<evidence type="ECO:0000259" key="19">
    <source>
        <dbReference type="PROSITE" id="PS50835"/>
    </source>
</evidence>
<dbReference type="Pfam" id="PF21146">
    <property type="entry name" value="ICAM1_3_5_D2"/>
    <property type="match status" value="1"/>
</dbReference>
<dbReference type="SUPFAM" id="SSF48726">
    <property type="entry name" value="Immunoglobulin"/>
    <property type="match status" value="8"/>
</dbReference>
<dbReference type="AlphaFoldDB" id="A0A2K6GYA3"/>
<dbReference type="GeneTree" id="ENSGT00940000162184"/>
<dbReference type="GO" id="GO:0005886">
    <property type="term" value="C:plasma membrane"/>
    <property type="evidence" value="ECO:0007669"/>
    <property type="project" value="Ensembl"/>
</dbReference>
<dbReference type="Proteomes" id="UP000233160">
    <property type="component" value="Unassembled WGS sequence"/>
</dbReference>
<dbReference type="GO" id="GO:0051963">
    <property type="term" value="P:regulation of synapse assembly"/>
    <property type="evidence" value="ECO:0007669"/>
    <property type="project" value="Ensembl"/>
</dbReference>
<evidence type="ECO:0000256" key="12">
    <source>
        <dbReference type="ARBA" id="ARBA00023319"/>
    </source>
</evidence>
<reference evidence="20" key="1">
    <citation type="submission" date="2025-08" db="UniProtKB">
        <authorList>
            <consortium name="Ensembl"/>
        </authorList>
    </citation>
    <scope>IDENTIFICATION</scope>
</reference>
<protein>
    <recommendedName>
        <fullName evidence="14">Intercellular adhesion molecule 5</fullName>
    </recommendedName>
    <alternativeName>
        <fullName evidence="15">Telencephalin</fullName>
    </alternativeName>
</protein>
<evidence type="ECO:0000256" key="18">
    <source>
        <dbReference type="SAM" id="SignalP"/>
    </source>
</evidence>
<evidence type="ECO:0000256" key="13">
    <source>
        <dbReference type="ARBA" id="ARBA00053096"/>
    </source>
</evidence>
<dbReference type="SMART" id="SM00409">
    <property type="entry name" value="IG"/>
    <property type="match status" value="6"/>
</dbReference>
<evidence type="ECO:0000256" key="1">
    <source>
        <dbReference type="ARBA" id="ARBA00004479"/>
    </source>
</evidence>
<proteinExistence type="inferred from homology"/>
<keyword evidence="12" id="KW-0393">Immunoglobulin domain</keyword>
<dbReference type="Ensembl" id="ENSPCOT00000042157.1">
    <property type="protein sequence ID" value="ENSPCOP00000031203.1"/>
    <property type="gene ID" value="ENSPCOG00000028361.1"/>
</dbReference>
<dbReference type="PANTHER" id="PTHR13771:SF9">
    <property type="entry name" value="INTERCELLULAR ADHESION MOLECULE 5"/>
    <property type="match status" value="1"/>
</dbReference>
<organism evidence="20 21">
    <name type="scientific">Propithecus coquereli</name>
    <name type="common">Coquerel's sifaka</name>
    <name type="synonym">Propithecus verreauxi coquereli</name>
    <dbReference type="NCBI Taxonomy" id="379532"/>
    <lineage>
        <taxon>Eukaryota</taxon>
        <taxon>Metazoa</taxon>
        <taxon>Chordata</taxon>
        <taxon>Craniata</taxon>
        <taxon>Vertebrata</taxon>
        <taxon>Euteleostomi</taxon>
        <taxon>Mammalia</taxon>
        <taxon>Eutheria</taxon>
        <taxon>Euarchontoglires</taxon>
        <taxon>Primates</taxon>
        <taxon>Strepsirrhini</taxon>
        <taxon>Lemuriformes</taxon>
        <taxon>Indriidae</taxon>
        <taxon>Propithecus</taxon>
    </lineage>
</organism>
<evidence type="ECO:0000256" key="6">
    <source>
        <dbReference type="ARBA" id="ARBA00022737"/>
    </source>
</evidence>
<evidence type="ECO:0000256" key="7">
    <source>
        <dbReference type="ARBA" id="ARBA00022889"/>
    </source>
</evidence>
<evidence type="ECO:0000256" key="9">
    <source>
        <dbReference type="ARBA" id="ARBA00023136"/>
    </source>
</evidence>
<evidence type="ECO:0000256" key="14">
    <source>
        <dbReference type="ARBA" id="ARBA00069858"/>
    </source>
</evidence>
<feature type="domain" description="Ig-like" evidence="19">
    <location>
        <begin position="746"/>
        <end position="830"/>
    </location>
</feature>
<dbReference type="SMART" id="SM00408">
    <property type="entry name" value="IGc2"/>
    <property type="match status" value="4"/>
</dbReference>
<keyword evidence="4 17" id="KW-0812">Transmembrane</keyword>
<keyword evidence="9 17" id="KW-0472">Membrane</keyword>
<dbReference type="OrthoDB" id="6250964at2759"/>
<dbReference type="Pfam" id="PF13895">
    <property type="entry name" value="Ig_2"/>
    <property type="match status" value="1"/>
</dbReference>
<evidence type="ECO:0000256" key="5">
    <source>
        <dbReference type="ARBA" id="ARBA00022729"/>
    </source>
</evidence>
<dbReference type="InterPro" id="IPR003598">
    <property type="entry name" value="Ig_sub2"/>
</dbReference>
<keyword evidence="7" id="KW-0130">Cell adhesion</keyword>
<feature type="region of interest" description="Disordered" evidence="16">
    <location>
        <begin position="890"/>
        <end position="914"/>
    </location>
</feature>
<comment type="similarity">
    <text evidence="2">Belongs to the immunoglobulin superfamily. ICAM family.</text>
</comment>
<dbReference type="InterPro" id="IPR047012">
    <property type="entry name" value="ICAM_VCAM"/>
</dbReference>
<feature type="transmembrane region" description="Helical" evidence="17">
    <location>
        <begin position="835"/>
        <end position="860"/>
    </location>
</feature>
<evidence type="ECO:0000313" key="21">
    <source>
        <dbReference type="Proteomes" id="UP000233160"/>
    </source>
</evidence>
<comment type="function">
    <text evidence="13">ICAM proteins are ligands for the leukocyte adhesion protein LFA-1 (integrin alpha-L/beta-2).</text>
</comment>
<dbReference type="FunFam" id="2.60.40.10:FF:000194">
    <property type="entry name" value="Intercellular adhesion molecule 1"/>
    <property type="match status" value="1"/>
</dbReference>
<keyword evidence="6" id="KW-0677">Repeat</keyword>
<reference evidence="20" key="2">
    <citation type="submission" date="2025-09" db="UniProtKB">
        <authorList>
            <consortium name="Ensembl"/>
        </authorList>
    </citation>
    <scope>IDENTIFICATION</scope>
</reference>
<feature type="domain" description="Ig-like" evidence="19">
    <location>
        <begin position="491"/>
        <end position="568"/>
    </location>
</feature>
<dbReference type="Gene3D" id="2.60.40.10">
    <property type="entry name" value="Immunoglobulins"/>
    <property type="match status" value="9"/>
</dbReference>
<dbReference type="GeneID" id="105807811"/>
<dbReference type="Pfam" id="PF03921">
    <property type="entry name" value="ICAM_N"/>
    <property type="match status" value="1"/>
</dbReference>
<feature type="compositionally biased region" description="Gly residues" evidence="16">
    <location>
        <begin position="890"/>
        <end position="902"/>
    </location>
</feature>
<evidence type="ECO:0000256" key="11">
    <source>
        <dbReference type="ARBA" id="ARBA00023180"/>
    </source>
</evidence>
<dbReference type="FunFam" id="2.60.40.10:FF:000335">
    <property type="entry name" value="Intercellular adhesion molecule 5"/>
    <property type="match status" value="1"/>
</dbReference>
<evidence type="ECO:0000256" key="15">
    <source>
        <dbReference type="ARBA" id="ARBA00083861"/>
    </source>
</evidence>